<evidence type="ECO:0000259" key="10">
    <source>
        <dbReference type="PROSITE" id="PS50928"/>
    </source>
</evidence>
<sequence>MDNKNISKRIFKDRIFTVCVTFLAFIACLPLLGILFLIIKNGASSINLGFFIHLPKPVGEEGGGIANAIVGTFIVVGIAFLIATPISLLTGIFLSENRKSRFSEMVRVSIDILSGIPSIVIGIIAYLWVVKPMKGFSALSGGIALAMIMLPVVIKSAEETLKLIPYSLREASFALGVPYYRTVLKVILPTGFSGIITGVLIAVARIAGETAPLLFTAFGNPFMNFNITKPVNALPLLVFNYATSPYEQWHKIAWGAAFILIIIVFVVNILARMISKKWKVTF</sequence>
<feature type="domain" description="ABC transmembrane type-1" evidence="10">
    <location>
        <begin position="69"/>
        <end position="271"/>
    </location>
</feature>
<dbReference type="Proteomes" id="UP000485562">
    <property type="component" value="Unassembled WGS sequence"/>
</dbReference>
<feature type="transmembrane region" description="Helical" evidence="9">
    <location>
        <begin position="106"/>
        <end position="129"/>
    </location>
</feature>
<dbReference type="InterPro" id="IPR035906">
    <property type="entry name" value="MetI-like_sf"/>
</dbReference>
<name>A0A1V6CAV1_UNCT6</name>
<keyword evidence="6 9" id="KW-0812">Transmembrane</keyword>
<dbReference type="GO" id="GO:0035435">
    <property type="term" value="P:phosphate ion transmembrane transport"/>
    <property type="evidence" value="ECO:0007669"/>
    <property type="project" value="InterPro"/>
</dbReference>
<evidence type="ECO:0000256" key="3">
    <source>
        <dbReference type="ARBA" id="ARBA00022448"/>
    </source>
</evidence>
<dbReference type="PANTHER" id="PTHR42922:SF1">
    <property type="entry name" value="PHOSPHATE TRANSPORT SYSTEM PERMEASE PROTEIN PSTA"/>
    <property type="match status" value="1"/>
</dbReference>
<reference evidence="11" key="1">
    <citation type="submission" date="2017-02" db="EMBL/GenBank/DDBJ databases">
        <title>Delving into the versatile metabolic prowess of the omnipresent phylum Bacteroidetes.</title>
        <authorList>
            <person name="Nobu M.K."/>
            <person name="Mei R."/>
            <person name="Narihiro T."/>
            <person name="Kuroda K."/>
            <person name="Liu W.-T."/>
        </authorList>
    </citation>
    <scope>NUCLEOTIDE SEQUENCE</scope>
    <source>
        <strain evidence="11">ADurb.Bin131</strain>
    </source>
</reference>
<comment type="caution">
    <text evidence="11">The sequence shown here is derived from an EMBL/GenBank/DDBJ whole genome shotgun (WGS) entry which is preliminary data.</text>
</comment>
<evidence type="ECO:0000256" key="7">
    <source>
        <dbReference type="ARBA" id="ARBA00022989"/>
    </source>
</evidence>
<comment type="similarity">
    <text evidence="2 9">Belongs to the binding-protein-dependent transport system permease family. CysTW subfamily.</text>
</comment>
<dbReference type="CDD" id="cd06261">
    <property type="entry name" value="TM_PBP2"/>
    <property type="match status" value="1"/>
</dbReference>
<feature type="transmembrane region" description="Helical" evidence="9">
    <location>
        <begin position="15"/>
        <end position="39"/>
    </location>
</feature>
<dbReference type="GO" id="GO:0005315">
    <property type="term" value="F:phosphate transmembrane transporter activity"/>
    <property type="evidence" value="ECO:0007669"/>
    <property type="project" value="InterPro"/>
</dbReference>
<dbReference type="EMBL" id="MWDQ01000053">
    <property type="protein sequence ID" value="OQB74026.1"/>
    <property type="molecule type" value="Genomic_DNA"/>
</dbReference>
<evidence type="ECO:0000256" key="1">
    <source>
        <dbReference type="ARBA" id="ARBA00004651"/>
    </source>
</evidence>
<comment type="subcellular location">
    <subcellularLocation>
        <location evidence="1 9">Cell membrane</location>
        <topology evidence="1 9">Multi-pass membrane protein</topology>
    </subcellularLocation>
</comment>
<keyword evidence="3" id="KW-0813">Transport</keyword>
<evidence type="ECO:0000256" key="9">
    <source>
        <dbReference type="RuleBase" id="RU363043"/>
    </source>
</evidence>
<dbReference type="SUPFAM" id="SSF161098">
    <property type="entry name" value="MetI-like"/>
    <property type="match status" value="1"/>
</dbReference>
<dbReference type="NCBIfam" id="TIGR00974">
    <property type="entry name" value="3a0107s02c"/>
    <property type="match status" value="1"/>
</dbReference>
<feature type="transmembrane region" description="Helical" evidence="9">
    <location>
        <begin position="65"/>
        <end position="94"/>
    </location>
</feature>
<dbReference type="GO" id="GO:0005886">
    <property type="term" value="C:plasma membrane"/>
    <property type="evidence" value="ECO:0007669"/>
    <property type="project" value="UniProtKB-SubCell"/>
</dbReference>
<evidence type="ECO:0000256" key="4">
    <source>
        <dbReference type="ARBA" id="ARBA00022475"/>
    </source>
</evidence>
<dbReference type="InterPro" id="IPR000515">
    <property type="entry name" value="MetI-like"/>
</dbReference>
<evidence type="ECO:0000313" key="11">
    <source>
        <dbReference type="EMBL" id="OQB74026.1"/>
    </source>
</evidence>
<organism evidence="11">
    <name type="scientific">candidate division TA06 bacterium ADurb.Bin131</name>
    <dbReference type="NCBI Taxonomy" id="1852827"/>
    <lineage>
        <taxon>Bacteria</taxon>
        <taxon>Bacteria division TA06</taxon>
    </lineage>
</organism>
<dbReference type="PANTHER" id="PTHR42922">
    <property type="entry name" value="PHOSPHATE TRANSPORT SYSTEM PERMEASE PROTEIN PSTA"/>
    <property type="match status" value="1"/>
</dbReference>
<evidence type="ECO:0000256" key="6">
    <source>
        <dbReference type="ARBA" id="ARBA00022692"/>
    </source>
</evidence>
<dbReference type="InterPro" id="IPR005672">
    <property type="entry name" value="Phosphate_PstA"/>
</dbReference>
<gene>
    <name evidence="11" type="primary">pstA</name>
    <name evidence="11" type="ORF">BWX89_00680</name>
</gene>
<feature type="transmembrane region" description="Helical" evidence="9">
    <location>
        <begin position="135"/>
        <end position="154"/>
    </location>
</feature>
<accession>A0A1V6CAV1</accession>
<feature type="transmembrane region" description="Helical" evidence="9">
    <location>
        <begin position="252"/>
        <end position="271"/>
    </location>
</feature>
<dbReference type="PROSITE" id="PS51257">
    <property type="entry name" value="PROKAR_LIPOPROTEIN"/>
    <property type="match status" value="1"/>
</dbReference>
<protein>
    <recommendedName>
        <fullName evidence="9">Phosphate transport system permease protein PstA</fullName>
    </recommendedName>
</protein>
<dbReference type="PROSITE" id="PS50928">
    <property type="entry name" value="ABC_TM1"/>
    <property type="match status" value="1"/>
</dbReference>
<dbReference type="AlphaFoldDB" id="A0A1V6CAV1"/>
<evidence type="ECO:0000256" key="2">
    <source>
        <dbReference type="ARBA" id="ARBA00007069"/>
    </source>
</evidence>
<dbReference type="Pfam" id="PF00528">
    <property type="entry name" value="BPD_transp_1"/>
    <property type="match status" value="1"/>
</dbReference>
<keyword evidence="8 9" id="KW-0472">Membrane</keyword>
<evidence type="ECO:0000256" key="5">
    <source>
        <dbReference type="ARBA" id="ARBA00022592"/>
    </source>
</evidence>
<dbReference type="Gene3D" id="1.10.3720.10">
    <property type="entry name" value="MetI-like"/>
    <property type="match status" value="1"/>
</dbReference>
<dbReference type="InterPro" id="IPR051408">
    <property type="entry name" value="Phosphate_transprt_permease"/>
</dbReference>
<proteinExistence type="inferred from homology"/>
<keyword evidence="5" id="KW-0592">Phosphate transport</keyword>
<feature type="transmembrane region" description="Helical" evidence="9">
    <location>
        <begin position="186"/>
        <end position="207"/>
    </location>
</feature>
<keyword evidence="7 9" id="KW-1133">Transmembrane helix</keyword>
<evidence type="ECO:0000256" key="8">
    <source>
        <dbReference type="ARBA" id="ARBA00023136"/>
    </source>
</evidence>
<keyword evidence="4 9" id="KW-1003">Cell membrane</keyword>